<dbReference type="EMBL" id="KV424013">
    <property type="protein sequence ID" value="KZT54468.1"/>
    <property type="molecule type" value="Genomic_DNA"/>
</dbReference>
<evidence type="ECO:0000313" key="2">
    <source>
        <dbReference type="EMBL" id="KZT54468.1"/>
    </source>
</evidence>
<evidence type="ECO:0000313" key="3">
    <source>
        <dbReference type="Proteomes" id="UP000076842"/>
    </source>
</evidence>
<feature type="compositionally biased region" description="Acidic residues" evidence="1">
    <location>
        <begin position="56"/>
        <end position="65"/>
    </location>
</feature>
<accession>A0A165EB50</accession>
<dbReference type="InParanoid" id="A0A165EB50"/>
<keyword evidence="3" id="KW-1185">Reference proteome</keyword>
<feature type="non-terminal residue" evidence="2">
    <location>
        <position position="108"/>
    </location>
</feature>
<reference evidence="2 3" key="1">
    <citation type="journal article" date="2016" name="Mol. Biol. Evol.">
        <title>Comparative Genomics of Early-Diverging Mushroom-Forming Fungi Provides Insights into the Origins of Lignocellulose Decay Capabilities.</title>
        <authorList>
            <person name="Nagy L.G."/>
            <person name="Riley R."/>
            <person name="Tritt A."/>
            <person name="Adam C."/>
            <person name="Daum C."/>
            <person name="Floudas D."/>
            <person name="Sun H."/>
            <person name="Yadav J.S."/>
            <person name="Pangilinan J."/>
            <person name="Larsson K.H."/>
            <person name="Matsuura K."/>
            <person name="Barry K."/>
            <person name="Labutti K."/>
            <person name="Kuo R."/>
            <person name="Ohm R.A."/>
            <person name="Bhattacharya S.S."/>
            <person name="Shirouzu T."/>
            <person name="Yoshinaga Y."/>
            <person name="Martin F.M."/>
            <person name="Grigoriev I.V."/>
            <person name="Hibbett D.S."/>
        </authorList>
    </citation>
    <scope>NUCLEOTIDE SEQUENCE [LARGE SCALE GENOMIC DNA]</scope>
    <source>
        <strain evidence="2 3">HHB12733</strain>
    </source>
</reference>
<dbReference type="AlphaFoldDB" id="A0A165EB50"/>
<sequence>MTHQHNAIEAIDLTLPSPVAGQNTTRPRTRSTTQRDRGTLSPPTPSRAASSREEVIDIADEDDDDDGHRMPRPNNKRRRGRTTPLAAGPSAPAHPATPSLAASTPEPP</sequence>
<feature type="region of interest" description="Disordered" evidence="1">
    <location>
        <begin position="1"/>
        <end position="108"/>
    </location>
</feature>
<organism evidence="2 3">
    <name type="scientific">Calocera cornea HHB12733</name>
    <dbReference type="NCBI Taxonomy" id="1353952"/>
    <lineage>
        <taxon>Eukaryota</taxon>
        <taxon>Fungi</taxon>
        <taxon>Dikarya</taxon>
        <taxon>Basidiomycota</taxon>
        <taxon>Agaricomycotina</taxon>
        <taxon>Dacrymycetes</taxon>
        <taxon>Dacrymycetales</taxon>
        <taxon>Dacrymycetaceae</taxon>
        <taxon>Calocera</taxon>
    </lineage>
</organism>
<proteinExistence type="predicted"/>
<dbReference type="Proteomes" id="UP000076842">
    <property type="component" value="Unassembled WGS sequence"/>
</dbReference>
<name>A0A165EB50_9BASI</name>
<feature type="compositionally biased region" description="Basic residues" evidence="1">
    <location>
        <begin position="70"/>
        <end position="81"/>
    </location>
</feature>
<evidence type="ECO:0000256" key="1">
    <source>
        <dbReference type="SAM" id="MobiDB-lite"/>
    </source>
</evidence>
<gene>
    <name evidence="2" type="ORF">CALCODRAFT_485516</name>
</gene>
<protein>
    <submittedName>
        <fullName evidence="2">Uncharacterized protein</fullName>
    </submittedName>
</protein>